<dbReference type="AlphaFoldDB" id="A0A4V6AUQ2"/>
<accession>A0A4V6AUQ2</accession>
<evidence type="ECO:0000313" key="2">
    <source>
        <dbReference type="EMBL" id="TKS92072.1"/>
    </source>
</evidence>
<gene>
    <name evidence="2" type="ORF">D9C73_025727</name>
</gene>
<evidence type="ECO:0000313" key="3">
    <source>
        <dbReference type="Proteomes" id="UP000298787"/>
    </source>
</evidence>
<organism evidence="2 3">
    <name type="scientific">Collichthys lucidus</name>
    <name type="common">Big head croaker</name>
    <name type="synonym">Sciaena lucida</name>
    <dbReference type="NCBI Taxonomy" id="240159"/>
    <lineage>
        <taxon>Eukaryota</taxon>
        <taxon>Metazoa</taxon>
        <taxon>Chordata</taxon>
        <taxon>Craniata</taxon>
        <taxon>Vertebrata</taxon>
        <taxon>Euteleostomi</taxon>
        <taxon>Actinopterygii</taxon>
        <taxon>Neopterygii</taxon>
        <taxon>Teleostei</taxon>
        <taxon>Neoteleostei</taxon>
        <taxon>Acanthomorphata</taxon>
        <taxon>Eupercaria</taxon>
        <taxon>Sciaenidae</taxon>
        <taxon>Collichthys</taxon>
    </lineage>
</organism>
<evidence type="ECO:0000256" key="1">
    <source>
        <dbReference type="SAM" id="MobiDB-lite"/>
    </source>
</evidence>
<sequence length="377" mass="41674">MQAGEGPSEGGPPLNGAIASWATAQTQPKLEARWTGLGCAKSSSLNKQSVNSKSDRQRTDGNFRWIAGSQSLPNVEIFTRGEGVSFKLLRADRNAKNKTAEIKTIIRTHKVSVMTAMESWEDDPGFQGQQAKPCAMHSHDDGSGKAGEGKPPAMNAVTGRQSQSWNHRGINPEKITSFLQFLNTGRSFSSSKMYLTKFLILIMAVPLCRGTVVENYEKNISCNDIKTTAGFKFPHNGSERSEIFVTCNKTAIAHALLANQSFTYLNEVISMDNYSVITRECQDLEIKCIVPDGTFVKEIIIYYRITVTPTITEPPHTEPCTELPSNAFDTRGEAADLVNKRDFGQHQISGCPTAPAYLLYSCEQTWDLKCQLDQFNQ</sequence>
<dbReference type="EMBL" id="CM014100">
    <property type="protein sequence ID" value="TKS92072.1"/>
    <property type="molecule type" value="Genomic_DNA"/>
</dbReference>
<name>A0A4V6AUQ2_COLLU</name>
<protein>
    <submittedName>
        <fullName evidence="2">Uncharacterized protein</fullName>
    </submittedName>
</protein>
<reference evidence="2 3" key="1">
    <citation type="submission" date="2019-01" db="EMBL/GenBank/DDBJ databases">
        <title>Genome Assembly of Collichthys lucidus.</title>
        <authorList>
            <person name="Cai M."/>
            <person name="Xiao S."/>
        </authorList>
    </citation>
    <scope>NUCLEOTIDE SEQUENCE [LARGE SCALE GENOMIC DNA]</scope>
    <source>
        <strain evidence="2">JT15FE1705JMU</strain>
        <tissue evidence="2">Muscle</tissue>
    </source>
</reference>
<proteinExistence type="predicted"/>
<dbReference type="Proteomes" id="UP000298787">
    <property type="component" value="Chromosome 23"/>
</dbReference>
<keyword evidence="3" id="KW-1185">Reference proteome</keyword>
<feature type="region of interest" description="Disordered" evidence="1">
    <location>
        <begin position="122"/>
        <end position="166"/>
    </location>
</feature>